<accession>A0AAE0Y502</accession>
<protein>
    <recommendedName>
        <fullName evidence="2">PiggyBac transposable element-derived protein domain-containing protein</fullName>
    </recommendedName>
</protein>
<evidence type="ECO:0000313" key="3">
    <source>
        <dbReference type="EMBL" id="KAK3732733.1"/>
    </source>
</evidence>
<sequence>MTNFHAPNEAQTTLRWNKDGTPVEMTQPKLVQQYNQYMGGCDLNDQMTPLHRSRRHYRWPGHLFIKFVVWASYNSYILFIS</sequence>
<organism evidence="3 4">
    <name type="scientific">Elysia crispata</name>
    <name type="common">lettuce slug</name>
    <dbReference type="NCBI Taxonomy" id="231223"/>
    <lineage>
        <taxon>Eukaryota</taxon>
        <taxon>Metazoa</taxon>
        <taxon>Spiralia</taxon>
        <taxon>Lophotrochozoa</taxon>
        <taxon>Mollusca</taxon>
        <taxon>Gastropoda</taxon>
        <taxon>Heterobranchia</taxon>
        <taxon>Euthyneura</taxon>
        <taxon>Panpulmonata</taxon>
        <taxon>Sacoglossa</taxon>
        <taxon>Placobranchoidea</taxon>
        <taxon>Plakobranchidae</taxon>
        <taxon>Elysia</taxon>
    </lineage>
</organism>
<evidence type="ECO:0000259" key="2">
    <source>
        <dbReference type="Pfam" id="PF13843"/>
    </source>
</evidence>
<keyword evidence="1" id="KW-0812">Transmembrane</keyword>
<keyword evidence="1" id="KW-1133">Transmembrane helix</keyword>
<evidence type="ECO:0000313" key="4">
    <source>
        <dbReference type="Proteomes" id="UP001283361"/>
    </source>
</evidence>
<dbReference type="Proteomes" id="UP001283361">
    <property type="component" value="Unassembled WGS sequence"/>
</dbReference>
<dbReference type="Pfam" id="PF13843">
    <property type="entry name" value="DDE_Tnp_1_7"/>
    <property type="match status" value="1"/>
</dbReference>
<gene>
    <name evidence="3" type="ORF">RRG08_005898</name>
</gene>
<evidence type="ECO:0000256" key="1">
    <source>
        <dbReference type="SAM" id="Phobius"/>
    </source>
</evidence>
<name>A0AAE0Y502_9GAST</name>
<comment type="caution">
    <text evidence="3">The sequence shown here is derived from an EMBL/GenBank/DDBJ whole genome shotgun (WGS) entry which is preliminary data.</text>
</comment>
<dbReference type="EMBL" id="JAWDGP010006941">
    <property type="protein sequence ID" value="KAK3732733.1"/>
    <property type="molecule type" value="Genomic_DNA"/>
</dbReference>
<keyword evidence="1" id="KW-0472">Membrane</keyword>
<dbReference type="AlphaFoldDB" id="A0AAE0Y502"/>
<dbReference type="InterPro" id="IPR029526">
    <property type="entry name" value="PGBD"/>
</dbReference>
<proteinExistence type="predicted"/>
<feature type="domain" description="PiggyBac transposable element-derived protein" evidence="2">
    <location>
        <begin position="2"/>
        <end position="76"/>
    </location>
</feature>
<feature type="transmembrane region" description="Helical" evidence="1">
    <location>
        <begin position="63"/>
        <end position="80"/>
    </location>
</feature>
<reference evidence="3" key="1">
    <citation type="journal article" date="2023" name="G3 (Bethesda)">
        <title>A reference genome for the long-term kleptoplast-retaining sea slug Elysia crispata morphotype clarki.</title>
        <authorList>
            <person name="Eastman K.E."/>
            <person name="Pendleton A.L."/>
            <person name="Shaikh M.A."/>
            <person name="Suttiyut T."/>
            <person name="Ogas R."/>
            <person name="Tomko P."/>
            <person name="Gavelis G."/>
            <person name="Widhalm J.R."/>
            <person name="Wisecaver J.H."/>
        </authorList>
    </citation>
    <scope>NUCLEOTIDE SEQUENCE</scope>
    <source>
        <strain evidence="3">ECLA1</strain>
    </source>
</reference>
<keyword evidence="4" id="KW-1185">Reference proteome</keyword>